<evidence type="ECO:0000313" key="2">
    <source>
        <dbReference type="EMBL" id="MFD2743557.1"/>
    </source>
</evidence>
<dbReference type="RefSeq" id="WP_066757969.1">
    <property type="nucleotide sequence ID" value="NZ_JBHUMB010000008.1"/>
</dbReference>
<gene>
    <name evidence="2" type="ORF">ACFSQ6_09115</name>
</gene>
<feature type="chain" id="PRO_5047345085" evidence="1">
    <location>
        <begin position="24"/>
        <end position="314"/>
    </location>
</feature>
<accession>A0ABW5UDG8</accession>
<keyword evidence="1" id="KW-0732">Signal</keyword>
<name>A0ABW5UDG8_9SPHI</name>
<organism evidence="2 3">
    <name type="scientific">Sphingobacterium populi</name>
    <dbReference type="NCBI Taxonomy" id="1812824"/>
    <lineage>
        <taxon>Bacteria</taxon>
        <taxon>Pseudomonadati</taxon>
        <taxon>Bacteroidota</taxon>
        <taxon>Sphingobacteriia</taxon>
        <taxon>Sphingobacteriales</taxon>
        <taxon>Sphingobacteriaceae</taxon>
        <taxon>Sphingobacterium</taxon>
    </lineage>
</organism>
<keyword evidence="3" id="KW-1185">Reference proteome</keyword>
<feature type="signal peptide" evidence="1">
    <location>
        <begin position="1"/>
        <end position="23"/>
    </location>
</feature>
<protein>
    <submittedName>
        <fullName evidence="2">Uncharacterized protein</fullName>
    </submittedName>
</protein>
<proteinExistence type="predicted"/>
<reference evidence="3" key="1">
    <citation type="journal article" date="2019" name="Int. J. Syst. Evol. Microbiol.">
        <title>The Global Catalogue of Microorganisms (GCM) 10K type strain sequencing project: providing services to taxonomists for standard genome sequencing and annotation.</title>
        <authorList>
            <consortium name="The Broad Institute Genomics Platform"/>
            <consortium name="The Broad Institute Genome Sequencing Center for Infectious Disease"/>
            <person name="Wu L."/>
            <person name="Ma J."/>
        </authorList>
    </citation>
    <scope>NUCLEOTIDE SEQUENCE [LARGE SCALE GENOMIC DNA]</scope>
    <source>
        <strain evidence="3">KCTC 42247</strain>
    </source>
</reference>
<comment type="caution">
    <text evidence="2">The sequence shown here is derived from an EMBL/GenBank/DDBJ whole genome shotgun (WGS) entry which is preliminary data.</text>
</comment>
<sequence length="314" mass="35166">MKNWWLVIPFACVMLILSYNADAQTLIVNEATPQHEMIAGAKVSLAPAAGFEPATTFTGLQNLATQSTIMVLEVATPYSQYIAQAIPIVINNDKSTMVEHAQYSINNLPARLYVGTQKGDSDTSLFHRIFLVLGNEKETIAFNCHYPYHADRDLDSAIMQTILSVRYHPEVVVDPFKNMGFKLNTAGTSFHFSRKTGSALQYTQADKNNWTPASFFIDRKSLAAEVTDQTKFIVDQVQSIFEVDSILFSRPLNVGEAPAEEVMANLRSKRSGEIIQAYFITRFDTNKAISMIGYNINPKAIEEMKTIFRSLEVQ</sequence>
<dbReference type="EMBL" id="JBHUMB010000008">
    <property type="protein sequence ID" value="MFD2743557.1"/>
    <property type="molecule type" value="Genomic_DNA"/>
</dbReference>
<evidence type="ECO:0000256" key="1">
    <source>
        <dbReference type="SAM" id="SignalP"/>
    </source>
</evidence>
<evidence type="ECO:0000313" key="3">
    <source>
        <dbReference type="Proteomes" id="UP001597418"/>
    </source>
</evidence>
<dbReference type="Proteomes" id="UP001597418">
    <property type="component" value="Unassembled WGS sequence"/>
</dbReference>